<dbReference type="PANTHER" id="PTHR47501">
    <property type="entry name" value="TRANSPOSASE-RELATED"/>
    <property type="match status" value="1"/>
</dbReference>
<accession>A0A1A8BPQ8</accession>
<sequence>PAQCCRTGGFQNLCLTLQPDVTVMSRGTIKNKVEKVTLEMKKNLKAAMNVVEYIATTADCWTAHRQSFIGVTAHWIEPETMGRCSAALACKQLKGPHTFSALAVALNDIHTVH</sequence>
<reference evidence="1" key="1">
    <citation type="submission" date="2016-05" db="EMBL/GenBank/DDBJ databases">
        <authorList>
            <person name="Lavstsen T."/>
            <person name="Jespersen J.S."/>
        </authorList>
    </citation>
    <scope>NUCLEOTIDE SEQUENCE</scope>
    <source>
        <tissue evidence="1">Brain</tissue>
    </source>
</reference>
<feature type="non-terminal residue" evidence="1">
    <location>
        <position position="1"/>
    </location>
</feature>
<feature type="non-terminal residue" evidence="1">
    <location>
        <position position="113"/>
    </location>
</feature>
<name>A0A1A8BPQ8_NOTKA</name>
<protein>
    <submittedName>
        <fullName evidence="1">Uncharacterized protein</fullName>
    </submittedName>
</protein>
<organism evidence="1">
    <name type="scientific">Nothobranchius kadleci</name>
    <name type="common">African annual killifish</name>
    <dbReference type="NCBI Taxonomy" id="1051664"/>
    <lineage>
        <taxon>Eukaryota</taxon>
        <taxon>Metazoa</taxon>
        <taxon>Chordata</taxon>
        <taxon>Craniata</taxon>
        <taxon>Vertebrata</taxon>
        <taxon>Euteleostomi</taxon>
        <taxon>Actinopterygii</taxon>
        <taxon>Neopterygii</taxon>
        <taxon>Teleostei</taxon>
        <taxon>Neoteleostei</taxon>
        <taxon>Acanthomorphata</taxon>
        <taxon>Ovalentaria</taxon>
        <taxon>Atherinomorphae</taxon>
        <taxon>Cyprinodontiformes</taxon>
        <taxon>Nothobranchiidae</taxon>
        <taxon>Nothobranchius</taxon>
    </lineage>
</organism>
<proteinExistence type="predicted"/>
<gene>
    <name evidence="1" type="primary">Nfu_g_1_006763</name>
</gene>
<dbReference type="EMBL" id="HADZ01005218">
    <property type="protein sequence ID" value="SBP69159.1"/>
    <property type="molecule type" value="Transcribed_RNA"/>
</dbReference>
<dbReference type="PANTHER" id="PTHR47501:SF5">
    <property type="entry name" value="HAT C-TERMINAL DIMERISATION DOMAIN-CONTAINING PROTEIN"/>
    <property type="match status" value="1"/>
</dbReference>
<reference evidence="1" key="2">
    <citation type="submission" date="2016-06" db="EMBL/GenBank/DDBJ databases">
        <title>The genome of a short-lived fish provides insights into sex chromosome evolution and the genetic control of aging.</title>
        <authorList>
            <person name="Reichwald K."/>
            <person name="Felder M."/>
            <person name="Petzold A."/>
            <person name="Koch P."/>
            <person name="Groth M."/>
            <person name="Platzer M."/>
        </authorList>
    </citation>
    <scope>NUCLEOTIDE SEQUENCE</scope>
    <source>
        <tissue evidence="1">Brain</tissue>
    </source>
</reference>
<evidence type="ECO:0000313" key="1">
    <source>
        <dbReference type="EMBL" id="SBP69159.1"/>
    </source>
</evidence>
<dbReference type="AlphaFoldDB" id="A0A1A8BPQ8"/>